<dbReference type="InterPro" id="IPR036380">
    <property type="entry name" value="Isochorismatase-like_sf"/>
</dbReference>
<dbReference type="Proteomes" id="UP000618382">
    <property type="component" value="Unassembled WGS sequence"/>
</dbReference>
<sequence>MSTDLVLLDGSVRPLPGPLAEGALVVIDVQRSFADPAHLPWLDAAALGTVAAAVAATAHLVDVAREHGVPVVWVALEQDPAAPWGTSLWLRGVPADAPWPGADEPCVAGTPGARWYGVEPAPGETVVRKTRYSGFVGTTLEAELHAAGTTWFVAAGLTTECCVGTTVWDGFQRGFRTVVASDATAAYDAAVHTTTLRALAESAALVATTDALADAFTTARRTQAVPA</sequence>
<dbReference type="RefSeq" id="WP_140457767.1">
    <property type="nucleotide sequence ID" value="NZ_BAABFI010000002.1"/>
</dbReference>
<feature type="domain" description="Isochorismatase-like" evidence="2">
    <location>
        <begin position="23"/>
        <end position="210"/>
    </location>
</feature>
<dbReference type="Proteomes" id="UP000577956">
    <property type="component" value="Unassembled WGS sequence"/>
</dbReference>
<evidence type="ECO:0000256" key="1">
    <source>
        <dbReference type="ARBA" id="ARBA00022801"/>
    </source>
</evidence>
<dbReference type="CDD" id="cd00431">
    <property type="entry name" value="cysteine_hydrolases"/>
    <property type="match status" value="1"/>
</dbReference>
<dbReference type="GO" id="GO:0016787">
    <property type="term" value="F:hydrolase activity"/>
    <property type="evidence" value="ECO:0007669"/>
    <property type="project" value="UniProtKB-KW"/>
</dbReference>
<accession>A0A7Y9FEZ3</accession>
<dbReference type="SUPFAM" id="SSF52499">
    <property type="entry name" value="Isochorismatase-like hydrolases"/>
    <property type="match status" value="1"/>
</dbReference>
<dbReference type="EMBL" id="BONN01000001">
    <property type="protein sequence ID" value="GIG30912.1"/>
    <property type="molecule type" value="Genomic_DNA"/>
</dbReference>
<protein>
    <submittedName>
        <fullName evidence="3">Isochorismatase</fullName>
    </submittedName>
    <submittedName>
        <fullName evidence="4">Nicotinamidase-related amidase</fullName>
    </submittedName>
</protein>
<dbReference type="PANTHER" id="PTHR43540">
    <property type="entry name" value="PEROXYUREIDOACRYLATE/UREIDOACRYLATE AMIDOHYDROLASE-RELATED"/>
    <property type="match status" value="1"/>
</dbReference>
<evidence type="ECO:0000313" key="4">
    <source>
        <dbReference type="EMBL" id="NYD86081.1"/>
    </source>
</evidence>
<dbReference type="EMBL" id="JACCBK010000001">
    <property type="protein sequence ID" value="NYD86081.1"/>
    <property type="molecule type" value="Genomic_DNA"/>
</dbReference>
<reference evidence="4 5" key="1">
    <citation type="submission" date="2020-07" db="EMBL/GenBank/DDBJ databases">
        <title>Sequencing the genomes of 1000 actinobacteria strains.</title>
        <authorList>
            <person name="Klenk H.-P."/>
        </authorList>
    </citation>
    <scope>NUCLEOTIDE SEQUENCE [LARGE SCALE GENOMIC DNA]</scope>
    <source>
        <strain evidence="4 5">DSM 24482</strain>
    </source>
</reference>
<dbReference type="PANTHER" id="PTHR43540:SF6">
    <property type="entry name" value="ISOCHORISMATASE-LIKE DOMAIN-CONTAINING PROTEIN"/>
    <property type="match status" value="1"/>
</dbReference>
<organism evidence="4 5">
    <name type="scientific">Cellulomonas oligotrophica</name>
    <dbReference type="NCBI Taxonomy" id="931536"/>
    <lineage>
        <taxon>Bacteria</taxon>
        <taxon>Bacillati</taxon>
        <taxon>Actinomycetota</taxon>
        <taxon>Actinomycetes</taxon>
        <taxon>Micrococcales</taxon>
        <taxon>Cellulomonadaceae</taxon>
        <taxon>Cellulomonas</taxon>
    </lineage>
</organism>
<keyword evidence="1" id="KW-0378">Hydrolase</keyword>
<dbReference type="InterPro" id="IPR050272">
    <property type="entry name" value="Isochorismatase-like_hydrls"/>
</dbReference>
<proteinExistence type="predicted"/>
<dbReference type="Gene3D" id="3.40.50.850">
    <property type="entry name" value="Isochorismatase-like"/>
    <property type="match status" value="1"/>
</dbReference>
<gene>
    <name evidence="4" type="ORF">BKA21_001630</name>
    <name evidence="3" type="ORF">Col01nite_00710</name>
</gene>
<evidence type="ECO:0000259" key="2">
    <source>
        <dbReference type="Pfam" id="PF00857"/>
    </source>
</evidence>
<keyword evidence="6" id="KW-1185">Reference proteome</keyword>
<evidence type="ECO:0000313" key="6">
    <source>
        <dbReference type="Proteomes" id="UP000618382"/>
    </source>
</evidence>
<dbReference type="AlphaFoldDB" id="A0A7Y9FEZ3"/>
<comment type="caution">
    <text evidence="4">The sequence shown here is derived from an EMBL/GenBank/DDBJ whole genome shotgun (WGS) entry which is preliminary data.</text>
</comment>
<evidence type="ECO:0000313" key="3">
    <source>
        <dbReference type="EMBL" id="GIG30912.1"/>
    </source>
</evidence>
<evidence type="ECO:0000313" key="5">
    <source>
        <dbReference type="Proteomes" id="UP000577956"/>
    </source>
</evidence>
<reference evidence="3 6" key="2">
    <citation type="submission" date="2021-01" db="EMBL/GenBank/DDBJ databases">
        <title>Whole genome shotgun sequence of Cellulomonas oligotrophica NBRC 109435.</title>
        <authorList>
            <person name="Komaki H."/>
            <person name="Tamura T."/>
        </authorList>
    </citation>
    <scope>NUCLEOTIDE SEQUENCE [LARGE SCALE GENOMIC DNA]</scope>
    <source>
        <strain evidence="3 6">NBRC 109435</strain>
    </source>
</reference>
<dbReference type="Pfam" id="PF00857">
    <property type="entry name" value="Isochorismatase"/>
    <property type="match status" value="1"/>
</dbReference>
<dbReference type="InterPro" id="IPR000868">
    <property type="entry name" value="Isochorismatase-like_dom"/>
</dbReference>
<name>A0A7Y9FEZ3_9CELL</name>